<protein>
    <recommendedName>
        <fullName evidence="5">HTH merR-type domain-containing protein</fullName>
    </recommendedName>
</protein>
<name>A0A2U8FNW0_9BURK</name>
<sequence length="344" mass="37145">MNEDLHWQDDAAVPRYRSSAAARMVNIPVATLRVWERRYRVVGPSQAPSGHRLYSSQDVRRLVLIKQLVDQGNGIGMLARLDTARLQAMVDEVAGVAATLSAPPSAPDSRPDAMRVLLLGSGFTPRHVHALQGVAGAHIVAHLGDGADTELTARGVQADAVLVEVGALHMDTAQRLWRLARVVGARHQIVVYGFASTQVLESLRVRSAVLRRAPLTPDEWASLLHDELRSWQSLADATPTLAQLAPPPRFDADALYTLTQAMPRVACECPQHLAQLITLLGQFETYSADCESRQPADVTLHAYLFRVAGQARALMEDALATVARAEGVPLPAPARAAARGEAAS</sequence>
<reference evidence="6 7" key="1">
    <citation type="submission" date="2018-05" db="EMBL/GenBank/DDBJ databases">
        <title>complete genome sequence of Aquabacterium olei NBRC 110486.</title>
        <authorList>
            <person name="Tang B."/>
            <person name="Chang J."/>
            <person name="Zhang L."/>
            <person name="Yang H."/>
        </authorList>
    </citation>
    <scope>NUCLEOTIDE SEQUENCE [LARGE SCALE GENOMIC DNA]</scope>
    <source>
        <strain evidence="6 7">NBRC 110486</strain>
    </source>
</reference>
<evidence type="ECO:0000256" key="2">
    <source>
        <dbReference type="ARBA" id="ARBA00023015"/>
    </source>
</evidence>
<dbReference type="EMBL" id="CP029210">
    <property type="protein sequence ID" value="AWI52715.1"/>
    <property type="molecule type" value="Genomic_DNA"/>
</dbReference>
<keyword evidence="3" id="KW-0238">DNA-binding</keyword>
<dbReference type="Pfam" id="PF13411">
    <property type="entry name" value="MerR_1"/>
    <property type="match status" value="1"/>
</dbReference>
<evidence type="ECO:0000313" key="6">
    <source>
        <dbReference type="EMBL" id="AWI52715.1"/>
    </source>
</evidence>
<keyword evidence="2" id="KW-0805">Transcription regulation</keyword>
<dbReference type="SUPFAM" id="SSF46955">
    <property type="entry name" value="Putative DNA-binding domain"/>
    <property type="match status" value="1"/>
</dbReference>
<dbReference type="OrthoDB" id="9800334at2"/>
<dbReference type="RefSeq" id="WP_109035058.1">
    <property type="nucleotide sequence ID" value="NZ_CP029210.1"/>
</dbReference>
<proteinExistence type="predicted"/>
<dbReference type="InterPro" id="IPR000551">
    <property type="entry name" value="MerR-type_HTH_dom"/>
</dbReference>
<dbReference type="GO" id="GO:0003700">
    <property type="term" value="F:DNA-binding transcription factor activity"/>
    <property type="evidence" value="ECO:0007669"/>
    <property type="project" value="InterPro"/>
</dbReference>
<dbReference type="PANTHER" id="PTHR30204">
    <property type="entry name" value="REDOX-CYCLING DRUG-SENSING TRANSCRIPTIONAL ACTIVATOR SOXR"/>
    <property type="match status" value="1"/>
</dbReference>
<dbReference type="KEGG" id="aon:DEH84_04225"/>
<dbReference type="PROSITE" id="PS50937">
    <property type="entry name" value="HTH_MERR_2"/>
    <property type="match status" value="1"/>
</dbReference>
<evidence type="ECO:0000313" key="7">
    <source>
        <dbReference type="Proteomes" id="UP000244892"/>
    </source>
</evidence>
<dbReference type="PANTHER" id="PTHR30204:SF69">
    <property type="entry name" value="MERR-FAMILY TRANSCRIPTIONAL REGULATOR"/>
    <property type="match status" value="1"/>
</dbReference>
<keyword evidence="4" id="KW-0804">Transcription</keyword>
<gene>
    <name evidence="6" type="ORF">DEH84_04225</name>
</gene>
<evidence type="ECO:0000256" key="1">
    <source>
        <dbReference type="ARBA" id="ARBA00022491"/>
    </source>
</evidence>
<dbReference type="InterPro" id="IPR047057">
    <property type="entry name" value="MerR_fam"/>
</dbReference>
<evidence type="ECO:0000256" key="3">
    <source>
        <dbReference type="ARBA" id="ARBA00023125"/>
    </source>
</evidence>
<accession>A0A2U8FNW0</accession>
<keyword evidence="7" id="KW-1185">Reference proteome</keyword>
<keyword evidence="1" id="KW-0678">Repressor</keyword>
<dbReference type="InterPro" id="IPR009061">
    <property type="entry name" value="DNA-bd_dom_put_sf"/>
</dbReference>
<organism evidence="6 7">
    <name type="scientific">Aquabacterium olei</name>
    <dbReference type="NCBI Taxonomy" id="1296669"/>
    <lineage>
        <taxon>Bacteria</taxon>
        <taxon>Pseudomonadati</taxon>
        <taxon>Pseudomonadota</taxon>
        <taxon>Betaproteobacteria</taxon>
        <taxon>Burkholderiales</taxon>
        <taxon>Aquabacterium</taxon>
    </lineage>
</organism>
<evidence type="ECO:0000259" key="5">
    <source>
        <dbReference type="PROSITE" id="PS50937"/>
    </source>
</evidence>
<dbReference type="GO" id="GO:0003677">
    <property type="term" value="F:DNA binding"/>
    <property type="evidence" value="ECO:0007669"/>
    <property type="project" value="UniProtKB-KW"/>
</dbReference>
<dbReference type="SMART" id="SM00422">
    <property type="entry name" value="HTH_MERR"/>
    <property type="match status" value="1"/>
</dbReference>
<dbReference type="AlphaFoldDB" id="A0A2U8FNW0"/>
<feature type="domain" description="HTH merR-type" evidence="5">
    <location>
        <begin position="15"/>
        <end position="81"/>
    </location>
</feature>
<dbReference type="Proteomes" id="UP000244892">
    <property type="component" value="Chromosome"/>
</dbReference>
<evidence type="ECO:0000256" key="4">
    <source>
        <dbReference type="ARBA" id="ARBA00023163"/>
    </source>
</evidence>
<dbReference type="Gene3D" id="1.10.1660.10">
    <property type="match status" value="1"/>
</dbReference>